<dbReference type="PANTHER" id="PTHR44042:SF41">
    <property type="entry name" value="DUPLICATED HOMEODOMAIN-LIKE SUPERFAMILY PROTEIN-RELATED"/>
    <property type="match status" value="1"/>
</dbReference>
<protein>
    <submittedName>
        <fullName evidence="6">Transcription factor DIVARICATA-like</fullName>
    </submittedName>
</protein>
<sequence>MMTRSMEVLYQPSPYFQNPTCILGREGNGSWTQQENKKFENALALVDLRTAEGWEKVAAMTGRSVRDVMSRYRVLEIDVGKIEAGEFPFTGYRPSSFTLDWEADRTGQPYCVGAKRPACGRMADQERKKGVPWTEEEHKLFLMGLKNTGKEIGEIYLGTSSSRGLLLRWLAMRRSTSSDSTRVAKIRGEPASTISRL</sequence>
<evidence type="ECO:0000313" key="6">
    <source>
        <dbReference type="EMBL" id="KAJ6832732.1"/>
    </source>
</evidence>
<dbReference type="CDD" id="cd00167">
    <property type="entry name" value="SANT"/>
    <property type="match status" value="1"/>
</dbReference>
<dbReference type="GO" id="GO:0005634">
    <property type="term" value="C:nucleus"/>
    <property type="evidence" value="ECO:0007669"/>
    <property type="project" value="UniProtKB-SubCell"/>
</dbReference>
<comment type="caution">
    <text evidence="6">The sequence shown here is derived from an EMBL/GenBank/DDBJ whole genome shotgun (WGS) entry which is preliminary data.</text>
</comment>
<feature type="domain" description="Myb-like" evidence="5">
    <location>
        <begin position="129"/>
        <end position="175"/>
    </location>
</feature>
<keyword evidence="2" id="KW-0805">Transcription regulation</keyword>
<gene>
    <name evidence="6" type="ORF">M6B38_125055</name>
</gene>
<keyword evidence="3" id="KW-0804">Transcription</keyword>
<dbReference type="SUPFAM" id="SSF46689">
    <property type="entry name" value="Homeodomain-like"/>
    <property type="match status" value="1"/>
</dbReference>
<dbReference type="PANTHER" id="PTHR44042">
    <property type="entry name" value="DUPLICATED HOMEODOMAIN-LIKE SUPERFAMILY PROTEIN-RELATED"/>
    <property type="match status" value="1"/>
</dbReference>
<dbReference type="SMART" id="SM00717">
    <property type="entry name" value="SANT"/>
    <property type="match status" value="2"/>
</dbReference>
<dbReference type="Proteomes" id="UP001140949">
    <property type="component" value="Unassembled WGS sequence"/>
</dbReference>
<dbReference type="Pfam" id="PF00249">
    <property type="entry name" value="Myb_DNA-binding"/>
    <property type="match status" value="1"/>
</dbReference>
<reference evidence="6" key="1">
    <citation type="journal article" date="2023" name="GigaByte">
        <title>Genome assembly of the bearded iris, Iris pallida Lam.</title>
        <authorList>
            <person name="Bruccoleri R.E."/>
            <person name="Oakeley E.J."/>
            <person name="Faust A.M.E."/>
            <person name="Altorfer M."/>
            <person name="Dessus-Babus S."/>
            <person name="Burckhardt D."/>
            <person name="Oertli M."/>
            <person name="Naumann U."/>
            <person name="Petersen F."/>
            <person name="Wong J."/>
        </authorList>
    </citation>
    <scope>NUCLEOTIDE SEQUENCE</scope>
    <source>
        <strain evidence="6">GSM-AAB239-AS_SAM_17_03QT</strain>
    </source>
</reference>
<feature type="domain" description="Myb-like" evidence="5">
    <location>
        <begin position="27"/>
        <end position="78"/>
    </location>
</feature>
<evidence type="ECO:0000256" key="2">
    <source>
        <dbReference type="ARBA" id="ARBA00023015"/>
    </source>
</evidence>
<evidence type="ECO:0000313" key="7">
    <source>
        <dbReference type="Proteomes" id="UP001140949"/>
    </source>
</evidence>
<dbReference type="EMBL" id="JANAVB010015800">
    <property type="protein sequence ID" value="KAJ6832732.1"/>
    <property type="molecule type" value="Genomic_DNA"/>
</dbReference>
<comment type="subcellular location">
    <subcellularLocation>
        <location evidence="1">Nucleus</location>
    </subcellularLocation>
</comment>
<keyword evidence="7" id="KW-1185">Reference proteome</keyword>
<dbReference type="InterPro" id="IPR001005">
    <property type="entry name" value="SANT/Myb"/>
</dbReference>
<dbReference type="FunFam" id="1.10.10.60:FF:000154">
    <property type="entry name" value="Transcription factor SRM1"/>
    <property type="match status" value="1"/>
</dbReference>
<evidence type="ECO:0000259" key="5">
    <source>
        <dbReference type="SMART" id="SM00717"/>
    </source>
</evidence>
<evidence type="ECO:0000256" key="1">
    <source>
        <dbReference type="ARBA" id="ARBA00004123"/>
    </source>
</evidence>
<reference evidence="6" key="2">
    <citation type="submission" date="2023-04" db="EMBL/GenBank/DDBJ databases">
        <authorList>
            <person name="Bruccoleri R.E."/>
            <person name="Oakeley E.J."/>
            <person name="Faust A.-M."/>
            <person name="Dessus-Babus S."/>
            <person name="Altorfer M."/>
            <person name="Burckhardt D."/>
            <person name="Oertli M."/>
            <person name="Naumann U."/>
            <person name="Petersen F."/>
            <person name="Wong J."/>
        </authorList>
    </citation>
    <scope>NUCLEOTIDE SEQUENCE</scope>
    <source>
        <strain evidence="6">GSM-AAB239-AS_SAM_17_03QT</strain>
        <tissue evidence="6">Leaf</tissue>
    </source>
</reference>
<dbReference type="Gene3D" id="1.10.10.60">
    <property type="entry name" value="Homeodomain-like"/>
    <property type="match status" value="1"/>
</dbReference>
<organism evidence="6 7">
    <name type="scientific">Iris pallida</name>
    <name type="common">Sweet iris</name>
    <dbReference type="NCBI Taxonomy" id="29817"/>
    <lineage>
        <taxon>Eukaryota</taxon>
        <taxon>Viridiplantae</taxon>
        <taxon>Streptophyta</taxon>
        <taxon>Embryophyta</taxon>
        <taxon>Tracheophyta</taxon>
        <taxon>Spermatophyta</taxon>
        <taxon>Magnoliopsida</taxon>
        <taxon>Liliopsida</taxon>
        <taxon>Asparagales</taxon>
        <taxon>Iridaceae</taxon>
        <taxon>Iridoideae</taxon>
        <taxon>Irideae</taxon>
        <taxon>Iris</taxon>
    </lineage>
</organism>
<evidence type="ECO:0000256" key="4">
    <source>
        <dbReference type="ARBA" id="ARBA00023242"/>
    </source>
</evidence>
<accession>A0AAX6GW06</accession>
<evidence type="ECO:0000256" key="3">
    <source>
        <dbReference type="ARBA" id="ARBA00023163"/>
    </source>
</evidence>
<keyword evidence="4" id="KW-0539">Nucleus</keyword>
<name>A0AAX6GW06_IRIPA</name>
<proteinExistence type="predicted"/>
<dbReference type="AlphaFoldDB" id="A0AAX6GW06"/>
<dbReference type="InterPro" id="IPR009057">
    <property type="entry name" value="Homeodomain-like_sf"/>
</dbReference>